<dbReference type="InterPro" id="IPR001775">
    <property type="entry name" value="GspD/PilQ"/>
</dbReference>
<evidence type="ECO:0000313" key="6">
    <source>
        <dbReference type="Proteomes" id="UP001168613"/>
    </source>
</evidence>
<evidence type="ECO:0000256" key="2">
    <source>
        <dbReference type="SAM" id="SignalP"/>
    </source>
</evidence>
<organism evidence="5 6">
    <name type="scientific">Alcaligenes endophyticus</name>
    <dbReference type="NCBI Taxonomy" id="1929088"/>
    <lineage>
        <taxon>Bacteria</taxon>
        <taxon>Pseudomonadati</taxon>
        <taxon>Pseudomonadota</taxon>
        <taxon>Betaproteobacteria</taxon>
        <taxon>Burkholderiales</taxon>
        <taxon>Alcaligenaceae</taxon>
        <taxon>Alcaligenes</taxon>
    </lineage>
</organism>
<accession>A0ABT8EHC4</accession>
<dbReference type="PANTHER" id="PTHR30332">
    <property type="entry name" value="PROBABLE GENERAL SECRETION PATHWAY PROTEIN D"/>
    <property type="match status" value="1"/>
</dbReference>
<keyword evidence="2" id="KW-0732">Signal</keyword>
<sequence length="443" mass="47042">MILQIRKSLVALSVTCTIGVGAVAGSATVVYAQSTAASAAQALQLVANDQDILRFPQVPQRIAIADDTVAQVHLLTPVAGQGGEVLVVGKRPGKTDLRVWLPGRQSAQRWTITVTSQIEEKLKHNGRMVHADVSTAGSQALLTGESETLLDHQAALAAAQESGDTSVLDLSQISTSGMVQVEVKVVEVSREVMKDIGLDVSAMHGSRWTGASNLLPRAISGGLNVMYRSRDFNATLNLLEQNGLARVLAEPTLVAMSGHSASFLSGGEIPIPVSGGLGTTTVEYKPFGIGLTVSPTVLSPDRIALKVAPEASELDFSTVVGLGEGAVMPAIRTRRADTTVELGDGESYIISGLVSRQTSAAVKKIPFLGDLPILGSFFRNVQYSQKELELVIAVTPRLIKPIQQGVALKFPGERQEKVDDAPNAWGYFLMGRHGYEQMPGFSR</sequence>
<dbReference type="EMBL" id="JAJHNU010000001">
    <property type="protein sequence ID" value="MDN4120696.1"/>
    <property type="molecule type" value="Genomic_DNA"/>
</dbReference>
<evidence type="ECO:0000259" key="4">
    <source>
        <dbReference type="Pfam" id="PF13629"/>
    </source>
</evidence>
<feature type="chain" id="PRO_5046391092" evidence="2">
    <location>
        <begin position="33"/>
        <end position="443"/>
    </location>
</feature>
<dbReference type="Proteomes" id="UP001168613">
    <property type="component" value="Unassembled WGS sequence"/>
</dbReference>
<feature type="signal peptide" evidence="2">
    <location>
        <begin position="1"/>
        <end position="32"/>
    </location>
</feature>
<dbReference type="InterPro" id="IPR032789">
    <property type="entry name" value="T2SS-T3SS_pil_N"/>
</dbReference>
<dbReference type="Pfam" id="PF00263">
    <property type="entry name" value="Secretin"/>
    <property type="match status" value="1"/>
</dbReference>
<dbReference type="InterPro" id="IPR004846">
    <property type="entry name" value="T2SS/T3SS_dom"/>
</dbReference>
<dbReference type="InterPro" id="IPR050810">
    <property type="entry name" value="Bact_Secretion_Sys_Channel"/>
</dbReference>
<feature type="domain" description="Pilus formation protein N-terminal" evidence="4">
    <location>
        <begin position="40"/>
        <end position="115"/>
    </location>
</feature>
<comment type="similarity">
    <text evidence="1">Belongs to the bacterial secretin family.</text>
</comment>
<comment type="caution">
    <text evidence="5">The sequence shown here is derived from an EMBL/GenBank/DDBJ whole genome shotgun (WGS) entry which is preliminary data.</text>
</comment>
<feature type="domain" description="Type II/III secretion system secretin-like" evidence="3">
    <location>
        <begin position="238"/>
        <end position="400"/>
    </location>
</feature>
<proteinExistence type="inferred from homology"/>
<dbReference type="PRINTS" id="PR00811">
    <property type="entry name" value="BCTERIALGSPD"/>
</dbReference>
<dbReference type="Pfam" id="PF13629">
    <property type="entry name" value="T2SS-T3SS_pil_N"/>
    <property type="match status" value="1"/>
</dbReference>
<dbReference type="PANTHER" id="PTHR30332:SF17">
    <property type="entry name" value="TYPE IV PILIATION SYSTEM PROTEIN DR_0774-RELATED"/>
    <property type="match status" value="1"/>
</dbReference>
<keyword evidence="6" id="KW-1185">Reference proteome</keyword>
<evidence type="ECO:0000256" key="1">
    <source>
        <dbReference type="RuleBase" id="RU004003"/>
    </source>
</evidence>
<gene>
    <name evidence="5" type="ORF">LMS43_05295</name>
</gene>
<dbReference type="RefSeq" id="WP_266124410.1">
    <property type="nucleotide sequence ID" value="NZ_JAJHNU010000001.1"/>
</dbReference>
<evidence type="ECO:0000313" key="5">
    <source>
        <dbReference type="EMBL" id="MDN4120696.1"/>
    </source>
</evidence>
<name>A0ABT8EHC4_9BURK</name>
<reference evidence="5" key="1">
    <citation type="submission" date="2021-11" db="EMBL/GenBank/DDBJ databases">
        <title>Draft genome sequence of Alcaligenes endophyticus type strain CCUG 75668T.</title>
        <authorList>
            <person name="Salva-Serra F."/>
            <person name="Duran R.E."/>
            <person name="Seeger M."/>
            <person name="Moore E.R.B."/>
            <person name="Jaen-Luchoro D."/>
        </authorList>
    </citation>
    <scope>NUCLEOTIDE SEQUENCE</scope>
    <source>
        <strain evidence="5">CCUG 75668</strain>
    </source>
</reference>
<evidence type="ECO:0000259" key="3">
    <source>
        <dbReference type="Pfam" id="PF00263"/>
    </source>
</evidence>
<protein>
    <submittedName>
        <fullName evidence="5">Pilus assembly protein N-terminal domain-containing protein</fullName>
    </submittedName>
</protein>